<feature type="transmembrane region" description="Helical" evidence="3">
    <location>
        <begin position="170"/>
        <end position="191"/>
    </location>
</feature>
<sequence length="454" mass="49248">MSLSRGQILTYGLPAVPLAVMGVPMYVFLPGFYGETLGLAAVGAALLLARLWDVVTDPLIGSLGDRLQTRWGRRRPLIAAGLPILLVSAWALFRPPEAVGLGYLLGWGLAAYLGWTLMSLPYTAWGAELSEDYDQRASLTASREGFMLAGTLLAIAWPTLVGAGRADAETLSGLAWLLVLLLPPVVALALWRVPEYRLTAHSVGWREGWQLLRHNRPFLRLLAAYVMNGLANGLPASLFTLFVIHVLRAEAWTGPLLLVYFVVGIAALPGWLWLSRRIGKHRAWALSMLWTSLIFAAVPFLGPGDTTAFLIICLLSGVGVAVDMALPAAIQADLVDIDTAAGGGRRTGLYFGIWNMATKLALALAVGIAFPLLEWFGFDATRVEDRDGTFALALFYGAVPIGFKLAATALMWRFPHDRRAQVATRARMHDTEQAYASTDSRARSQRISPPSTGN</sequence>
<dbReference type="PANTHER" id="PTHR11328">
    <property type="entry name" value="MAJOR FACILITATOR SUPERFAMILY DOMAIN-CONTAINING PROTEIN"/>
    <property type="match status" value="1"/>
</dbReference>
<name>A0ABV3RXS4_9GAMM</name>
<comment type="similarity">
    <text evidence="1">Belongs to the sodium:galactoside symporter (TC 2.A.2) family.</text>
</comment>
<evidence type="ECO:0000256" key="2">
    <source>
        <dbReference type="SAM" id="MobiDB-lite"/>
    </source>
</evidence>
<proteinExistence type="inferred from homology"/>
<feature type="transmembrane region" description="Helical" evidence="3">
    <location>
        <begin position="76"/>
        <end position="93"/>
    </location>
</feature>
<organism evidence="4 5">
    <name type="scientific">Spiribacter roseus</name>
    <dbReference type="NCBI Taxonomy" id="1855875"/>
    <lineage>
        <taxon>Bacteria</taxon>
        <taxon>Pseudomonadati</taxon>
        <taxon>Pseudomonadota</taxon>
        <taxon>Gammaproteobacteria</taxon>
        <taxon>Chromatiales</taxon>
        <taxon>Ectothiorhodospiraceae</taxon>
        <taxon>Spiribacter</taxon>
    </lineage>
</organism>
<dbReference type="InterPro" id="IPR036259">
    <property type="entry name" value="MFS_trans_sf"/>
</dbReference>
<feature type="transmembrane region" description="Helical" evidence="3">
    <location>
        <begin position="256"/>
        <end position="274"/>
    </location>
</feature>
<feature type="compositionally biased region" description="Polar residues" evidence="2">
    <location>
        <begin position="434"/>
        <end position="454"/>
    </location>
</feature>
<feature type="transmembrane region" description="Helical" evidence="3">
    <location>
        <begin position="105"/>
        <end position="125"/>
    </location>
</feature>
<dbReference type="Pfam" id="PF13347">
    <property type="entry name" value="MFS_2"/>
    <property type="match status" value="1"/>
</dbReference>
<dbReference type="Proteomes" id="UP001556636">
    <property type="component" value="Unassembled WGS sequence"/>
</dbReference>
<feature type="transmembrane region" description="Helical" evidence="3">
    <location>
        <begin position="37"/>
        <end position="55"/>
    </location>
</feature>
<gene>
    <name evidence="4" type="ORF">V6X51_05405</name>
</gene>
<feature type="transmembrane region" description="Helical" evidence="3">
    <location>
        <begin position="283"/>
        <end position="302"/>
    </location>
</feature>
<accession>A0ABV3RXS4</accession>
<feature type="transmembrane region" description="Helical" evidence="3">
    <location>
        <begin position="308"/>
        <end position="329"/>
    </location>
</feature>
<dbReference type="Gene3D" id="1.20.1250.20">
    <property type="entry name" value="MFS general substrate transporter like domains"/>
    <property type="match status" value="2"/>
</dbReference>
<evidence type="ECO:0000313" key="4">
    <source>
        <dbReference type="EMBL" id="MEX0372869.1"/>
    </source>
</evidence>
<feature type="region of interest" description="Disordered" evidence="2">
    <location>
        <begin position="425"/>
        <end position="454"/>
    </location>
</feature>
<evidence type="ECO:0000256" key="3">
    <source>
        <dbReference type="SAM" id="Phobius"/>
    </source>
</evidence>
<dbReference type="EMBL" id="JBAKFG010000002">
    <property type="protein sequence ID" value="MEX0372869.1"/>
    <property type="molecule type" value="Genomic_DNA"/>
</dbReference>
<protein>
    <submittedName>
        <fullName evidence="4">MFS transporter</fullName>
    </submittedName>
</protein>
<dbReference type="InterPro" id="IPR039672">
    <property type="entry name" value="MFS_2"/>
</dbReference>
<keyword evidence="3" id="KW-0812">Transmembrane</keyword>
<evidence type="ECO:0000256" key="1">
    <source>
        <dbReference type="ARBA" id="ARBA00009617"/>
    </source>
</evidence>
<feature type="transmembrane region" description="Helical" evidence="3">
    <location>
        <begin position="349"/>
        <end position="370"/>
    </location>
</feature>
<reference evidence="4 5" key="1">
    <citation type="submission" date="2024-02" db="EMBL/GenBank/DDBJ databases">
        <title>New especies of Spiribacter isolated from saline water.</title>
        <authorList>
            <person name="Leon M.J."/>
            <person name="De La Haba R."/>
            <person name="Sanchez-Porro C."/>
            <person name="Ventosa A."/>
        </authorList>
    </citation>
    <scope>NUCLEOTIDE SEQUENCE [LARGE SCALE GENOMIC DNA]</scope>
    <source>
        <strain evidence="5">ag22IC6-196</strain>
    </source>
</reference>
<dbReference type="PANTHER" id="PTHR11328:SF28">
    <property type="entry name" value="MAJOR FACILITATOR SUPERFAMILY DOMAIN-CONTAINING PROTEIN 12"/>
    <property type="match status" value="1"/>
</dbReference>
<feature type="transmembrane region" description="Helical" evidence="3">
    <location>
        <begin position="146"/>
        <end position="164"/>
    </location>
</feature>
<keyword evidence="3" id="KW-0472">Membrane</keyword>
<evidence type="ECO:0000313" key="5">
    <source>
        <dbReference type="Proteomes" id="UP001556636"/>
    </source>
</evidence>
<dbReference type="SUPFAM" id="SSF103473">
    <property type="entry name" value="MFS general substrate transporter"/>
    <property type="match status" value="1"/>
</dbReference>
<feature type="transmembrane region" description="Helical" evidence="3">
    <location>
        <begin position="12"/>
        <end position="31"/>
    </location>
</feature>
<dbReference type="RefSeq" id="WP_255425114.1">
    <property type="nucleotide sequence ID" value="NZ_JBAKFE010000002.1"/>
</dbReference>
<comment type="caution">
    <text evidence="4">The sequence shown here is derived from an EMBL/GenBank/DDBJ whole genome shotgun (WGS) entry which is preliminary data.</text>
</comment>
<keyword evidence="3" id="KW-1133">Transmembrane helix</keyword>
<feature type="transmembrane region" description="Helical" evidence="3">
    <location>
        <begin position="222"/>
        <end position="244"/>
    </location>
</feature>
<feature type="transmembrane region" description="Helical" evidence="3">
    <location>
        <begin position="390"/>
        <end position="412"/>
    </location>
</feature>
<keyword evidence="5" id="KW-1185">Reference proteome</keyword>